<dbReference type="GO" id="GO:0032298">
    <property type="term" value="P:positive regulation of DNA-templated DNA replication initiation"/>
    <property type="evidence" value="ECO:0007669"/>
    <property type="project" value="TreeGrafter"/>
</dbReference>
<dbReference type="PANTHER" id="PTHR38767:SF1">
    <property type="entry name" value="DNA POLYMERASE III SUBUNIT CHI"/>
    <property type="match status" value="1"/>
</dbReference>
<dbReference type="PANTHER" id="PTHR38767">
    <property type="entry name" value="DNA POLYMERASE III SUBUNIT CHI"/>
    <property type="match status" value="1"/>
</dbReference>
<dbReference type="SUPFAM" id="SSF102400">
    <property type="entry name" value="DNA polymerase III chi subunit"/>
    <property type="match status" value="1"/>
</dbReference>
<organism evidence="1 2">
    <name type="scientific">Litorimonas taeanensis</name>
    <dbReference type="NCBI Taxonomy" id="568099"/>
    <lineage>
        <taxon>Bacteria</taxon>
        <taxon>Pseudomonadati</taxon>
        <taxon>Pseudomonadota</taxon>
        <taxon>Alphaproteobacteria</taxon>
        <taxon>Maricaulales</taxon>
        <taxon>Robiginitomaculaceae</taxon>
    </lineage>
</organism>
<dbReference type="InParanoid" id="A0A420WID4"/>
<dbReference type="AlphaFoldDB" id="A0A420WID4"/>
<dbReference type="InterPro" id="IPR036768">
    <property type="entry name" value="PolIII_chi_sf"/>
</dbReference>
<dbReference type="GO" id="GO:0003677">
    <property type="term" value="F:DNA binding"/>
    <property type="evidence" value="ECO:0007669"/>
    <property type="project" value="InterPro"/>
</dbReference>
<comment type="caution">
    <text evidence="1">The sequence shown here is derived from an EMBL/GenBank/DDBJ whole genome shotgun (WGS) entry which is preliminary data.</text>
</comment>
<keyword evidence="2" id="KW-1185">Reference proteome</keyword>
<proteinExistence type="predicted"/>
<evidence type="ECO:0000313" key="2">
    <source>
        <dbReference type="Proteomes" id="UP000282211"/>
    </source>
</evidence>
<dbReference type="EMBL" id="RBII01000001">
    <property type="protein sequence ID" value="RKQ70791.1"/>
    <property type="molecule type" value="Genomic_DNA"/>
</dbReference>
<dbReference type="InterPro" id="IPR007459">
    <property type="entry name" value="DNA_pol3_chi"/>
</dbReference>
<sequence length="157" mass="18030">MSDVASETSGPDYWFYHLEGSTLEGVLPDLLEKSLSRGWRVLVKLPPDKQKQFDDHLWTFRDDSFIPHGRDDEPMADWQPVLLSSDIKVATGFDIVFLLDGAEVEISEGVSRVMVMINGRSEQDVSRERGRWKALKAINASLAYYQQNERGRWEKRA</sequence>
<dbReference type="Pfam" id="PF04364">
    <property type="entry name" value="DNA_pol3_chi"/>
    <property type="match status" value="1"/>
</dbReference>
<name>A0A420WID4_9PROT</name>
<dbReference type="OrthoDB" id="9795973at2"/>
<dbReference type="RefSeq" id="WP_121098617.1">
    <property type="nucleotide sequence ID" value="NZ_RBII01000001.1"/>
</dbReference>
<dbReference type="NCBIfam" id="NF004347">
    <property type="entry name" value="PRK05728.1-4"/>
    <property type="match status" value="1"/>
</dbReference>
<dbReference type="GO" id="GO:0003887">
    <property type="term" value="F:DNA-directed DNA polymerase activity"/>
    <property type="evidence" value="ECO:0007669"/>
    <property type="project" value="InterPro"/>
</dbReference>
<protein>
    <submittedName>
        <fullName evidence="1">DNA polymerase III chi subunit</fullName>
    </submittedName>
</protein>
<dbReference type="Gene3D" id="3.40.50.10110">
    <property type="entry name" value="DNA polymerase III subunit chi"/>
    <property type="match status" value="1"/>
</dbReference>
<dbReference type="GO" id="GO:0006260">
    <property type="term" value="P:DNA replication"/>
    <property type="evidence" value="ECO:0007669"/>
    <property type="project" value="InterPro"/>
</dbReference>
<gene>
    <name evidence="1" type="ORF">DES40_0091</name>
</gene>
<reference evidence="1 2" key="1">
    <citation type="submission" date="2018-10" db="EMBL/GenBank/DDBJ databases">
        <title>Genomic Encyclopedia of Type Strains, Phase IV (KMG-IV): sequencing the most valuable type-strain genomes for metagenomic binning, comparative biology and taxonomic classification.</title>
        <authorList>
            <person name="Goeker M."/>
        </authorList>
    </citation>
    <scope>NUCLEOTIDE SEQUENCE [LARGE SCALE GENOMIC DNA]</scope>
    <source>
        <strain evidence="1 2">DSM 22008</strain>
    </source>
</reference>
<accession>A0A420WID4</accession>
<evidence type="ECO:0000313" key="1">
    <source>
        <dbReference type="EMBL" id="RKQ70791.1"/>
    </source>
</evidence>
<dbReference type="Proteomes" id="UP000282211">
    <property type="component" value="Unassembled WGS sequence"/>
</dbReference>